<dbReference type="Pfam" id="PF07228">
    <property type="entry name" value="SpoIIE"/>
    <property type="match status" value="1"/>
</dbReference>
<organism evidence="5 7">
    <name type="scientific">Mycolicibacterium novocastrense</name>
    <name type="common">Mycobacterium novocastrense</name>
    <dbReference type="NCBI Taxonomy" id="59813"/>
    <lineage>
        <taxon>Bacteria</taxon>
        <taxon>Bacillati</taxon>
        <taxon>Actinomycetota</taxon>
        <taxon>Actinomycetes</taxon>
        <taxon>Mycobacteriales</taxon>
        <taxon>Mycobacteriaceae</taxon>
        <taxon>Mycolicibacterium</taxon>
    </lineage>
</organism>
<protein>
    <submittedName>
        <fullName evidence="5">SpoIIE family protein phosphatase</fullName>
    </submittedName>
    <submittedName>
        <fullName evidence="4">SpoIIE-like protein with GAF domain</fullName>
    </submittedName>
</protein>
<dbReference type="Proteomes" id="UP001207528">
    <property type="component" value="Unassembled WGS sequence"/>
</dbReference>
<evidence type="ECO:0000313" key="4">
    <source>
        <dbReference type="EMBL" id="GAT10723.1"/>
    </source>
</evidence>
<dbReference type="SUPFAM" id="SSF81606">
    <property type="entry name" value="PP2C-like"/>
    <property type="match status" value="1"/>
</dbReference>
<keyword evidence="1" id="KW-0378">Hydrolase</keyword>
<dbReference type="SUPFAM" id="SSF55781">
    <property type="entry name" value="GAF domain-like"/>
    <property type="match status" value="1"/>
</dbReference>
<evidence type="ECO:0000256" key="1">
    <source>
        <dbReference type="ARBA" id="ARBA00022801"/>
    </source>
</evidence>
<dbReference type="EMBL" id="BCTA01000052">
    <property type="protein sequence ID" value="GAT10723.1"/>
    <property type="molecule type" value="Genomic_DNA"/>
</dbReference>
<reference evidence="4 6" key="1">
    <citation type="journal article" date="2016" name="Genome Announc.">
        <title>Draft Genome Sequences of Five Rapidly Growing Mycobacterium Species, M. thermoresistibile, M. fortuitum subsp. acetamidolyticum, M. canariasense, M. brisbanense, and M. novocastrense.</title>
        <authorList>
            <person name="Katahira K."/>
            <person name="Ogura Y."/>
            <person name="Gotoh Y."/>
            <person name="Hayashi T."/>
        </authorList>
    </citation>
    <scope>NUCLEOTIDE SEQUENCE [LARGE SCALE GENOMIC DNA]</scope>
    <source>
        <strain evidence="4 6">JCM18114</strain>
    </source>
</reference>
<evidence type="ECO:0000313" key="5">
    <source>
        <dbReference type="EMBL" id="MCV7023180.1"/>
    </source>
</evidence>
<evidence type="ECO:0000259" key="3">
    <source>
        <dbReference type="SMART" id="SM00331"/>
    </source>
</evidence>
<dbReference type="InterPro" id="IPR029016">
    <property type="entry name" value="GAF-like_dom_sf"/>
</dbReference>
<sequence>MTSDVVHDRFALPADVEEQRLHSLTQLDILDTPAEERFDRIIRMAQLIFEVPRAYINFIDRDRQWCKQAVGEGLEISGPRETSVCRATIARTYDKPSEPALIVDDLTAEPEFAALPAIAAEGGIRFYAGYPLFGPGGHAVGTFCIYDLKPRSLDARQREVFRQLAVWAQRELERSDDLERAAAIQRLLLPPEIGDLPGYSVCAMCSPAFAVGGDFYDYYAVQRGAVLTVADVMGKGLGAALLTASVRSALRGASRAVDQVAHDADLSAAINSVASQLAEDFSRTETFVTIFHARLDTMTGRVQYVDVGHGIAAVLRRTGEVERLSAGGLPMGVVPDDTWGTQETMLEPGDMLVVASDGSLDLLGRSAVEQDILNFVAAHAQPGELCAAVGALTTRKPPLDDVTLIAVRRDGP</sequence>
<feature type="domain" description="GAF" evidence="2">
    <location>
        <begin position="33"/>
        <end position="182"/>
    </location>
</feature>
<evidence type="ECO:0000313" key="6">
    <source>
        <dbReference type="Proteomes" id="UP000069773"/>
    </source>
</evidence>
<evidence type="ECO:0000313" key="7">
    <source>
        <dbReference type="Proteomes" id="UP001207528"/>
    </source>
</evidence>
<dbReference type="InterPro" id="IPR001932">
    <property type="entry name" value="PPM-type_phosphatase-like_dom"/>
</dbReference>
<dbReference type="InterPro" id="IPR003018">
    <property type="entry name" value="GAF"/>
</dbReference>
<dbReference type="PANTHER" id="PTHR43156">
    <property type="entry name" value="STAGE II SPORULATION PROTEIN E-RELATED"/>
    <property type="match status" value="1"/>
</dbReference>
<accession>A0AAW5SHX1</accession>
<dbReference type="Pfam" id="PF01590">
    <property type="entry name" value="GAF"/>
    <property type="match status" value="1"/>
</dbReference>
<dbReference type="Gene3D" id="3.60.40.10">
    <property type="entry name" value="PPM-type phosphatase domain"/>
    <property type="match status" value="1"/>
</dbReference>
<dbReference type="Gene3D" id="3.30.450.40">
    <property type="match status" value="1"/>
</dbReference>
<reference evidence="5" key="2">
    <citation type="submission" date="2020-07" db="EMBL/GenBank/DDBJ databases">
        <authorList>
            <person name="Pettersson B.M.F."/>
            <person name="Behra P.R.K."/>
            <person name="Ramesh M."/>
            <person name="Das S."/>
            <person name="Dasgupta S."/>
            <person name="Kirsebom L.A."/>
        </authorList>
    </citation>
    <scope>NUCLEOTIDE SEQUENCE</scope>
    <source>
        <strain evidence="5">DSM 44203</strain>
    </source>
</reference>
<dbReference type="PANTHER" id="PTHR43156:SF2">
    <property type="entry name" value="STAGE II SPORULATION PROTEIN E"/>
    <property type="match status" value="1"/>
</dbReference>
<dbReference type="GO" id="GO:0016791">
    <property type="term" value="F:phosphatase activity"/>
    <property type="evidence" value="ECO:0007669"/>
    <property type="project" value="TreeGrafter"/>
</dbReference>
<name>A0AAW5SHX1_MYCNV</name>
<proteinExistence type="predicted"/>
<dbReference type="RefSeq" id="WP_064415213.1">
    <property type="nucleotide sequence ID" value="NZ_BCTA01000052.1"/>
</dbReference>
<dbReference type="Proteomes" id="UP000069773">
    <property type="component" value="Unassembled WGS sequence"/>
</dbReference>
<feature type="domain" description="PPM-type phosphatase" evidence="3">
    <location>
        <begin position="196"/>
        <end position="409"/>
    </location>
</feature>
<dbReference type="SMART" id="SM00331">
    <property type="entry name" value="PP2C_SIG"/>
    <property type="match status" value="1"/>
</dbReference>
<comment type="caution">
    <text evidence="5">The sequence shown here is derived from an EMBL/GenBank/DDBJ whole genome shotgun (WGS) entry which is preliminary data.</text>
</comment>
<dbReference type="SMART" id="SM00065">
    <property type="entry name" value="GAF"/>
    <property type="match status" value="1"/>
</dbReference>
<dbReference type="EMBL" id="JACKTI010000024">
    <property type="protein sequence ID" value="MCV7023180.1"/>
    <property type="molecule type" value="Genomic_DNA"/>
</dbReference>
<gene>
    <name evidence="5" type="ORF">H7I77_07405</name>
    <name evidence="4" type="ORF">RMCN_3856</name>
</gene>
<dbReference type="InterPro" id="IPR052016">
    <property type="entry name" value="Bact_Sigma-Reg"/>
</dbReference>
<keyword evidence="6" id="KW-1185">Reference proteome</keyword>
<evidence type="ECO:0000259" key="2">
    <source>
        <dbReference type="SMART" id="SM00065"/>
    </source>
</evidence>
<dbReference type="InterPro" id="IPR036457">
    <property type="entry name" value="PPM-type-like_dom_sf"/>
</dbReference>
<dbReference type="AlphaFoldDB" id="A0AAW5SHX1"/>
<reference evidence="5" key="3">
    <citation type="journal article" date="2022" name="BMC Genomics">
        <title>Comparative genome analysis of mycobacteria focusing on tRNA and non-coding RNA.</title>
        <authorList>
            <person name="Behra P.R.K."/>
            <person name="Pettersson B.M.F."/>
            <person name="Ramesh M."/>
            <person name="Das S."/>
            <person name="Dasgupta S."/>
            <person name="Kirsebom L.A."/>
        </authorList>
    </citation>
    <scope>NUCLEOTIDE SEQUENCE</scope>
    <source>
        <strain evidence="5">DSM 44203</strain>
    </source>
</reference>